<sequence>MRVFKLAKSWQTMKLLFSIIARTLNALGNLTAVLMIIIFVFAVLGMSLFGENYKHFKNITRFPDRKGQIPRWNFCDFTHSFMIVFRVLCGEWIESMWDCLEVNGWSCTLFFLLTMVLGNLVVLSLFLALLLSSFSAESLQGREEEPGEPNKLQEAFDRIYKAGVWTRIKLKKLSSYIAQKMRHRSREDSTRPSSIGLNSPITAHPSIHCLSEDIEAEIMNKSQTDSGTNSDAEKEKEVLEPHAVEIEYWRHPEDCCAAFIWKRCAPLCRPCLPSRMGRAWGRLRQGCYYIVENRFFEGFIFVMIIVSSGTLALEDKHLPSRPVLKMILEYMDKVFTFVFLLEIILKWFAYGLRKFFKDAWCWLDFTIVGIVVNALLQAIPSICNVVLVCMVFWLICSIMGMQLFGGKFRKCVSEATGERLPASLYPNRQICQLHQQLYRNVSWDNSKINFDNVPNAFLALLQVATFKGWIEIMADAVDVVDFDQQPVYNNFTYYYLYFVVFIIFGSFFTLNLFIGVIIENFNVQKKKVGGSVEMFMTDDQKKYYHAMKKMVRKTPQKPIPKPKLRISRMAFRIVSNQKFDLFIMAMIGINTIIMCFEHHHQSETVKEAMEIINKIFVIIFTGEFILKIAGQRWYYFKDGWNIFDCTIVIFSLGMQLRENIGVANLKSAHQLV</sequence>
<feature type="domain" description="Ion transport" evidence="6">
    <location>
        <begin position="1"/>
        <end position="137"/>
    </location>
</feature>
<evidence type="ECO:0000256" key="2">
    <source>
        <dbReference type="ARBA" id="ARBA00022692"/>
    </source>
</evidence>
<evidence type="ECO:0000256" key="3">
    <source>
        <dbReference type="ARBA" id="ARBA00022989"/>
    </source>
</evidence>
<feature type="domain" description="Ion transport" evidence="6">
    <location>
        <begin position="293"/>
        <end position="369"/>
    </location>
</feature>
<dbReference type="Gene3D" id="1.20.120.350">
    <property type="entry name" value="Voltage-gated potassium channels. Chain C"/>
    <property type="match status" value="1"/>
</dbReference>
<name>A0A3P6T643_DIBLA</name>
<feature type="transmembrane region" description="Helical" evidence="5">
    <location>
        <begin position="108"/>
        <end position="132"/>
    </location>
</feature>
<feature type="transmembrane region" description="Helical" evidence="5">
    <location>
        <begin position="359"/>
        <end position="379"/>
    </location>
</feature>
<evidence type="ECO:0000256" key="5">
    <source>
        <dbReference type="SAM" id="Phobius"/>
    </source>
</evidence>
<dbReference type="EMBL" id="UYRU01042540">
    <property type="protein sequence ID" value="VDK76185.1"/>
    <property type="molecule type" value="Genomic_DNA"/>
</dbReference>
<dbReference type="Proteomes" id="UP000281553">
    <property type="component" value="Unassembled WGS sequence"/>
</dbReference>
<keyword evidence="2 5" id="KW-0812">Transmembrane</keyword>
<feature type="transmembrane region" description="Helical" evidence="5">
    <location>
        <begin position="26"/>
        <end position="49"/>
    </location>
</feature>
<dbReference type="FunFam" id="1.10.287.70:FF:000046">
    <property type="entry name" value="Sodium channel protein"/>
    <property type="match status" value="1"/>
</dbReference>
<evidence type="ECO:0000256" key="1">
    <source>
        <dbReference type="ARBA" id="ARBA00004141"/>
    </source>
</evidence>
<dbReference type="GO" id="GO:0001518">
    <property type="term" value="C:voltage-gated sodium channel complex"/>
    <property type="evidence" value="ECO:0007669"/>
    <property type="project" value="TreeGrafter"/>
</dbReference>
<proteinExistence type="predicted"/>
<dbReference type="InterPro" id="IPR027359">
    <property type="entry name" value="Volt_channel_dom_sf"/>
</dbReference>
<dbReference type="SUPFAM" id="SSF81324">
    <property type="entry name" value="Voltage-gated potassium channels"/>
    <property type="match status" value="3"/>
</dbReference>
<dbReference type="GO" id="GO:0019228">
    <property type="term" value="P:neuronal action potential"/>
    <property type="evidence" value="ECO:0007669"/>
    <property type="project" value="TreeGrafter"/>
</dbReference>
<dbReference type="AlphaFoldDB" id="A0A3P6T643"/>
<dbReference type="PANTHER" id="PTHR10037">
    <property type="entry name" value="VOLTAGE-GATED CATION CHANNEL CALCIUM AND SODIUM"/>
    <property type="match status" value="1"/>
</dbReference>
<evidence type="ECO:0000313" key="8">
    <source>
        <dbReference type="Proteomes" id="UP000281553"/>
    </source>
</evidence>
<comment type="subcellular location">
    <subcellularLocation>
        <location evidence="1">Membrane</location>
        <topology evidence="1">Multi-pass membrane protein</topology>
    </subcellularLocation>
</comment>
<evidence type="ECO:0000313" key="7">
    <source>
        <dbReference type="EMBL" id="VDK76185.1"/>
    </source>
</evidence>
<dbReference type="GO" id="GO:0086010">
    <property type="term" value="P:membrane depolarization during action potential"/>
    <property type="evidence" value="ECO:0007669"/>
    <property type="project" value="TreeGrafter"/>
</dbReference>
<keyword evidence="3 5" id="KW-1133">Transmembrane helix</keyword>
<gene>
    <name evidence="7" type="ORF">DILT_LOCUS2728</name>
</gene>
<feature type="transmembrane region" description="Helical" evidence="5">
    <location>
        <begin position="494"/>
        <end position="518"/>
    </location>
</feature>
<dbReference type="CDD" id="cd13433">
    <property type="entry name" value="Na_channel_gate"/>
    <property type="match status" value="1"/>
</dbReference>
<keyword evidence="8" id="KW-1185">Reference proteome</keyword>
<dbReference type="Gene3D" id="1.10.287.70">
    <property type="match status" value="2"/>
</dbReference>
<accession>A0A3P6T643</accession>
<dbReference type="OrthoDB" id="2984333at2759"/>
<reference evidence="7 8" key="1">
    <citation type="submission" date="2018-11" db="EMBL/GenBank/DDBJ databases">
        <authorList>
            <consortium name="Pathogen Informatics"/>
        </authorList>
    </citation>
    <scope>NUCLEOTIDE SEQUENCE [LARGE SCALE GENOMIC DNA]</scope>
</reference>
<keyword evidence="4 5" id="KW-0472">Membrane</keyword>
<feature type="transmembrane region" description="Helical" evidence="5">
    <location>
        <begin position="385"/>
        <end position="404"/>
    </location>
</feature>
<dbReference type="Pfam" id="PF00520">
    <property type="entry name" value="Ion_trans"/>
    <property type="match status" value="4"/>
</dbReference>
<feature type="transmembrane region" description="Helical" evidence="5">
    <location>
        <begin position="333"/>
        <end position="352"/>
    </location>
</feature>
<dbReference type="PANTHER" id="PTHR10037:SF288">
    <property type="entry name" value="SODIUM CHANNEL PROTEIN PARA"/>
    <property type="match status" value="1"/>
</dbReference>
<protein>
    <recommendedName>
        <fullName evidence="6">Ion transport domain-containing protein</fullName>
    </recommendedName>
</protein>
<feature type="transmembrane region" description="Helical" evidence="5">
    <location>
        <begin position="295"/>
        <end position="313"/>
    </location>
</feature>
<evidence type="ECO:0000259" key="6">
    <source>
        <dbReference type="Pfam" id="PF00520"/>
    </source>
</evidence>
<evidence type="ECO:0000256" key="4">
    <source>
        <dbReference type="ARBA" id="ARBA00023136"/>
    </source>
</evidence>
<feature type="domain" description="Ion transport" evidence="6">
    <location>
        <begin position="370"/>
        <end position="527"/>
    </location>
</feature>
<dbReference type="InterPro" id="IPR044564">
    <property type="entry name" value="Na_chnl_inactivation_gate"/>
</dbReference>
<organism evidence="7 8">
    <name type="scientific">Dibothriocephalus latus</name>
    <name type="common">Fish tapeworm</name>
    <name type="synonym">Diphyllobothrium latum</name>
    <dbReference type="NCBI Taxonomy" id="60516"/>
    <lineage>
        <taxon>Eukaryota</taxon>
        <taxon>Metazoa</taxon>
        <taxon>Spiralia</taxon>
        <taxon>Lophotrochozoa</taxon>
        <taxon>Platyhelminthes</taxon>
        <taxon>Cestoda</taxon>
        <taxon>Eucestoda</taxon>
        <taxon>Diphyllobothriidea</taxon>
        <taxon>Diphyllobothriidae</taxon>
        <taxon>Dibothriocephalus</taxon>
    </lineage>
</organism>
<dbReference type="InterPro" id="IPR005821">
    <property type="entry name" value="Ion_trans_dom"/>
</dbReference>
<feature type="domain" description="Ion transport" evidence="6">
    <location>
        <begin position="578"/>
        <end position="652"/>
    </location>
</feature>
<dbReference type="GO" id="GO:0005248">
    <property type="term" value="F:voltage-gated sodium channel activity"/>
    <property type="evidence" value="ECO:0007669"/>
    <property type="project" value="TreeGrafter"/>
</dbReference>
<dbReference type="InterPro" id="IPR043203">
    <property type="entry name" value="VGCC_Ca_Na"/>
</dbReference>